<dbReference type="EMBL" id="KN831772">
    <property type="protein sequence ID" value="KIM45329.1"/>
    <property type="molecule type" value="Genomic_DNA"/>
</dbReference>
<evidence type="ECO:0000256" key="8">
    <source>
        <dbReference type="SAM" id="MobiDB-lite"/>
    </source>
</evidence>
<feature type="transmembrane region" description="Helical" evidence="9">
    <location>
        <begin position="475"/>
        <end position="496"/>
    </location>
</feature>
<evidence type="ECO:0000256" key="3">
    <source>
        <dbReference type="ARBA" id="ARBA00022475"/>
    </source>
</evidence>
<evidence type="ECO:0000256" key="6">
    <source>
        <dbReference type="ARBA" id="ARBA00023065"/>
    </source>
</evidence>
<sequence>MVNNLKNKRSMTGNHQLLPASRPGSSYEPIPRVPAYSFITWTLGRGSVIWKIWPAVLLHTVFAAIVVTTSMLGIVHLEIPNVMLTVLGVVIGFVISYRAISGYDRYWLGRTCWSDVIRSSRTLGRLFWFHVPPRLTAKTPEEIQTGLLQRSTQEMNKVMLEKFMALDLIEGFAVSLKHHIRGELGIYYEDLYHLVRPMHDHDHSADDRQTQQAMTSALPSPRKAQRITTQTVTMPSQADSSPPQGTSSPPPDRDPIIPPINAYGTFDPDKLFSKSTVPSSSPNRGLRHSPSQASHLSSISSIHSQHQPLLPSSRPPANDNVMDKVSGDLIPFAGTISMLRRQFAPLPLEVLPPGVSEVEAAHGRADPQSNMRRWQGPVQPNANAKHRPTLAGGGENLPLEILRCLSEWVSVLEDRGTVPGTSLGPMVATVAAFEDSLSALERILTTPLPFVYSVHIRHTVWVYLFFLPFQLVSQFGYSTIPGVAIAAFIYLGFLAAGEEIEQPFGYDDNDLDLDLFCRAIIHADIKQLKSSPCLNAYLGTEQARPGPRRSMTLTEITTLQENEGRSTSLFKAL</sequence>
<dbReference type="HOGENOM" id="CLU_029790_6_1_1"/>
<name>A0A0C3CMI2_HEBCY</name>
<evidence type="ECO:0000256" key="9">
    <source>
        <dbReference type="SAM" id="Phobius"/>
    </source>
</evidence>
<evidence type="ECO:0000256" key="1">
    <source>
        <dbReference type="ARBA" id="ARBA00004651"/>
    </source>
</evidence>
<dbReference type="OrthoDB" id="1368at2759"/>
<feature type="compositionally biased region" description="Polar residues" evidence="8">
    <location>
        <begin position="273"/>
        <end position="283"/>
    </location>
</feature>
<reference evidence="11" key="2">
    <citation type="submission" date="2015-01" db="EMBL/GenBank/DDBJ databases">
        <title>Evolutionary Origins and Diversification of the Mycorrhizal Mutualists.</title>
        <authorList>
            <consortium name="DOE Joint Genome Institute"/>
            <consortium name="Mycorrhizal Genomics Consortium"/>
            <person name="Kohler A."/>
            <person name="Kuo A."/>
            <person name="Nagy L.G."/>
            <person name="Floudas D."/>
            <person name="Copeland A."/>
            <person name="Barry K.W."/>
            <person name="Cichocki N."/>
            <person name="Veneault-Fourrey C."/>
            <person name="LaButti K."/>
            <person name="Lindquist E.A."/>
            <person name="Lipzen A."/>
            <person name="Lundell T."/>
            <person name="Morin E."/>
            <person name="Murat C."/>
            <person name="Riley R."/>
            <person name="Ohm R."/>
            <person name="Sun H."/>
            <person name="Tunlid A."/>
            <person name="Henrissat B."/>
            <person name="Grigoriev I.V."/>
            <person name="Hibbett D.S."/>
            <person name="Martin F."/>
        </authorList>
    </citation>
    <scope>NUCLEOTIDE SEQUENCE [LARGE SCALE GENOMIC DNA]</scope>
    <source>
        <strain evidence="11">h7</strain>
    </source>
</reference>
<dbReference type="PANTHER" id="PTHR33281">
    <property type="entry name" value="UPF0187 PROTEIN YNEE"/>
    <property type="match status" value="1"/>
</dbReference>
<keyword evidence="4 9" id="KW-0812">Transmembrane</keyword>
<feature type="transmembrane region" description="Helical" evidence="9">
    <location>
        <begin position="82"/>
        <end position="100"/>
    </location>
</feature>
<accession>A0A0C3CMI2</accession>
<keyword evidence="3" id="KW-1003">Cell membrane</keyword>
<feature type="compositionally biased region" description="Polar residues" evidence="8">
    <location>
        <begin position="226"/>
        <end position="239"/>
    </location>
</feature>
<dbReference type="Proteomes" id="UP000053424">
    <property type="component" value="Unassembled WGS sequence"/>
</dbReference>
<evidence type="ECO:0000256" key="7">
    <source>
        <dbReference type="ARBA" id="ARBA00023136"/>
    </source>
</evidence>
<dbReference type="Pfam" id="PF25539">
    <property type="entry name" value="Bestrophin_2"/>
    <property type="match status" value="2"/>
</dbReference>
<evidence type="ECO:0000256" key="2">
    <source>
        <dbReference type="ARBA" id="ARBA00022448"/>
    </source>
</evidence>
<protein>
    <submittedName>
        <fullName evidence="10">Uncharacterized protein</fullName>
    </submittedName>
</protein>
<reference evidence="10 11" key="1">
    <citation type="submission" date="2014-04" db="EMBL/GenBank/DDBJ databases">
        <authorList>
            <consortium name="DOE Joint Genome Institute"/>
            <person name="Kuo A."/>
            <person name="Gay G."/>
            <person name="Dore J."/>
            <person name="Kohler A."/>
            <person name="Nagy L.G."/>
            <person name="Floudas D."/>
            <person name="Copeland A."/>
            <person name="Barry K.W."/>
            <person name="Cichocki N."/>
            <person name="Veneault-Fourrey C."/>
            <person name="LaButti K."/>
            <person name="Lindquist E.A."/>
            <person name="Lipzen A."/>
            <person name="Lundell T."/>
            <person name="Morin E."/>
            <person name="Murat C."/>
            <person name="Sun H."/>
            <person name="Tunlid A."/>
            <person name="Henrissat B."/>
            <person name="Grigoriev I.V."/>
            <person name="Hibbett D.S."/>
            <person name="Martin F."/>
            <person name="Nordberg H.P."/>
            <person name="Cantor M.N."/>
            <person name="Hua S.X."/>
        </authorList>
    </citation>
    <scope>NUCLEOTIDE SEQUENCE [LARGE SCALE GENOMIC DNA]</scope>
    <source>
        <strain evidence="11">h7</strain>
    </source>
</reference>
<organism evidence="10 11">
    <name type="scientific">Hebeloma cylindrosporum</name>
    <dbReference type="NCBI Taxonomy" id="76867"/>
    <lineage>
        <taxon>Eukaryota</taxon>
        <taxon>Fungi</taxon>
        <taxon>Dikarya</taxon>
        <taxon>Basidiomycota</taxon>
        <taxon>Agaricomycotina</taxon>
        <taxon>Agaricomycetes</taxon>
        <taxon>Agaricomycetidae</taxon>
        <taxon>Agaricales</taxon>
        <taxon>Agaricineae</taxon>
        <taxon>Hymenogastraceae</taxon>
        <taxon>Hebeloma</taxon>
    </lineage>
</organism>
<keyword evidence="6" id="KW-0406">Ion transport</keyword>
<dbReference type="GO" id="GO:0005254">
    <property type="term" value="F:chloride channel activity"/>
    <property type="evidence" value="ECO:0007669"/>
    <property type="project" value="InterPro"/>
</dbReference>
<keyword evidence="11" id="KW-1185">Reference proteome</keyword>
<evidence type="ECO:0000313" key="10">
    <source>
        <dbReference type="EMBL" id="KIM45329.1"/>
    </source>
</evidence>
<dbReference type="PANTHER" id="PTHR33281:SF19">
    <property type="entry name" value="VOLTAGE-DEPENDENT ANION CHANNEL-FORMING PROTEIN YNEE"/>
    <property type="match status" value="1"/>
</dbReference>
<evidence type="ECO:0000256" key="4">
    <source>
        <dbReference type="ARBA" id="ARBA00022692"/>
    </source>
</evidence>
<feature type="region of interest" description="Disordered" evidence="8">
    <location>
        <begin position="200"/>
        <end position="322"/>
    </location>
</feature>
<proteinExistence type="predicted"/>
<keyword evidence="5 9" id="KW-1133">Transmembrane helix</keyword>
<feature type="compositionally biased region" description="Low complexity" evidence="8">
    <location>
        <begin position="288"/>
        <end position="309"/>
    </location>
</feature>
<feature type="compositionally biased region" description="Basic and acidic residues" evidence="8">
    <location>
        <begin position="200"/>
        <end position="209"/>
    </location>
</feature>
<keyword evidence="7 9" id="KW-0472">Membrane</keyword>
<feature type="transmembrane region" description="Helical" evidence="9">
    <location>
        <begin position="55"/>
        <end position="76"/>
    </location>
</feature>
<dbReference type="AlphaFoldDB" id="A0A0C3CMI2"/>
<dbReference type="GO" id="GO:0005886">
    <property type="term" value="C:plasma membrane"/>
    <property type="evidence" value="ECO:0007669"/>
    <property type="project" value="UniProtKB-SubCell"/>
</dbReference>
<evidence type="ECO:0000313" key="11">
    <source>
        <dbReference type="Proteomes" id="UP000053424"/>
    </source>
</evidence>
<comment type="subcellular location">
    <subcellularLocation>
        <location evidence="1">Cell membrane</location>
        <topology evidence="1">Multi-pass membrane protein</topology>
    </subcellularLocation>
</comment>
<evidence type="ECO:0000256" key="5">
    <source>
        <dbReference type="ARBA" id="ARBA00022989"/>
    </source>
</evidence>
<feature type="region of interest" description="Disordered" evidence="8">
    <location>
        <begin position="1"/>
        <end position="24"/>
    </location>
</feature>
<dbReference type="STRING" id="686832.A0A0C3CMI2"/>
<dbReference type="InterPro" id="IPR044669">
    <property type="entry name" value="YneE/VCCN1/2-like"/>
</dbReference>
<feature type="compositionally biased region" description="Polar residues" evidence="8">
    <location>
        <begin position="1"/>
        <end position="15"/>
    </location>
</feature>
<keyword evidence="2" id="KW-0813">Transport</keyword>
<gene>
    <name evidence="10" type="ORF">M413DRAFT_442007</name>
</gene>